<dbReference type="AlphaFoldDB" id="A0A498MGB0"/>
<sequence>MLLYRPNKVCRIVLACGVHNVTHRHGIPLGEVVPPPNDPDPGPVTACVKTLPDGRASALGGTLETLETPDTMGSGWSGGVDSECVSLDVPAVAPSESK</sequence>
<evidence type="ECO:0000313" key="1">
    <source>
        <dbReference type="EMBL" id="RXN16485.1"/>
    </source>
</evidence>
<proteinExistence type="predicted"/>
<gene>
    <name evidence="1" type="ORF">ROHU_008347</name>
</gene>
<evidence type="ECO:0000313" key="2">
    <source>
        <dbReference type="Proteomes" id="UP000290572"/>
    </source>
</evidence>
<accession>A0A498MGB0</accession>
<keyword evidence="2" id="KW-1185">Reference proteome</keyword>
<organism evidence="1 2">
    <name type="scientific">Labeo rohita</name>
    <name type="common">Indian major carp</name>
    <name type="synonym">Cyprinus rohita</name>
    <dbReference type="NCBI Taxonomy" id="84645"/>
    <lineage>
        <taxon>Eukaryota</taxon>
        <taxon>Metazoa</taxon>
        <taxon>Chordata</taxon>
        <taxon>Craniata</taxon>
        <taxon>Vertebrata</taxon>
        <taxon>Euteleostomi</taxon>
        <taxon>Actinopterygii</taxon>
        <taxon>Neopterygii</taxon>
        <taxon>Teleostei</taxon>
        <taxon>Ostariophysi</taxon>
        <taxon>Cypriniformes</taxon>
        <taxon>Cyprinidae</taxon>
        <taxon>Labeoninae</taxon>
        <taxon>Labeonini</taxon>
        <taxon>Labeo</taxon>
    </lineage>
</organism>
<protein>
    <submittedName>
        <fullName evidence="1">Nuclease HARBI1</fullName>
    </submittedName>
</protein>
<name>A0A498MGB0_LABRO</name>
<comment type="caution">
    <text evidence="1">The sequence shown here is derived from an EMBL/GenBank/DDBJ whole genome shotgun (WGS) entry which is preliminary data.</text>
</comment>
<reference evidence="1 2" key="1">
    <citation type="submission" date="2018-03" db="EMBL/GenBank/DDBJ databases">
        <title>Draft genome sequence of Rohu Carp (Labeo rohita).</title>
        <authorList>
            <person name="Das P."/>
            <person name="Kushwaha B."/>
            <person name="Joshi C.G."/>
            <person name="Kumar D."/>
            <person name="Nagpure N.S."/>
            <person name="Sahoo L."/>
            <person name="Das S.P."/>
            <person name="Bit A."/>
            <person name="Patnaik S."/>
            <person name="Meher P.K."/>
            <person name="Jayasankar P."/>
            <person name="Koringa P.G."/>
            <person name="Patel N.V."/>
            <person name="Hinsu A.T."/>
            <person name="Kumar R."/>
            <person name="Pandey M."/>
            <person name="Agarwal S."/>
            <person name="Srivastava S."/>
            <person name="Singh M."/>
            <person name="Iquebal M.A."/>
            <person name="Jaiswal S."/>
            <person name="Angadi U.B."/>
            <person name="Kumar N."/>
            <person name="Raza M."/>
            <person name="Shah T.M."/>
            <person name="Rai A."/>
            <person name="Jena J.K."/>
        </authorList>
    </citation>
    <scope>NUCLEOTIDE SEQUENCE [LARGE SCALE GENOMIC DNA]</scope>
    <source>
        <strain evidence="1">DASCIFA01</strain>
        <tissue evidence="1">Testis</tissue>
    </source>
</reference>
<dbReference type="EMBL" id="QBIY01012787">
    <property type="protein sequence ID" value="RXN16485.1"/>
    <property type="molecule type" value="Genomic_DNA"/>
</dbReference>
<dbReference type="Proteomes" id="UP000290572">
    <property type="component" value="Unassembled WGS sequence"/>
</dbReference>